<accession>A0A484H392</accession>
<reference evidence="1 2" key="1">
    <citation type="journal article" date="2018" name="Genomics">
        <title>Molecular footprints of inshore aquatic adaptation in Indo-Pacific humpback dolphin (Sousa chinensis).</title>
        <authorList>
            <person name="Ming Y."/>
            <person name="Jian J."/>
            <person name="Yu F."/>
            <person name="Yu X."/>
            <person name="Wang J."/>
            <person name="Liu W."/>
        </authorList>
    </citation>
    <scope>NUCLEOTIDE SEQUENCE [LARGE SCALE GENOMIC DNA]</scope>
    <source>
        <strain evidence="1">MY-2018</strain>
        <tissue evidence="1">Skin</tissue>
    </source>
</reference>
<protein>
    <submittedName>
        <fullName evidence="1">Uncharacterized protein</fullName>
    </submittedName>
</protein>
<name>A0A484H392_SOUCH</name>
<dbReference type="AlphaFoldDB" id="A0A484H392"/>
<proteinExistence type="predicted"/>
<dbReference type="Proteomes" id="UP000295264">
    <property type="component" value="Unassembled WGS sequence"/>
</dbReference>
<evidence type="ECO:0000313" key="1">
    <source>
        <dbReference type="EMBL" id="TEA42091.1"/>
    </source>
</evidence>
<dbReference type="EMBL" id="QWLN02000390">
    <property type="protein sequence ID" value="TEA42091.1"/>
    <property type="molecule type" value="Genomic_DNA"/>
</dbReference>
<feature type="non-terminal residue" evidence="1">
    <location>
        <position position="1"/>
    </location>
</feature>
<gene>
    <name evidence="1" type="ORF">DBR06_SOUSAS37310005</name>
</gene>
<organism evidence="1 2">
    <name type="scientific">Sousa chinensis</name>
    <name type="common">Indo-pacific humpbacked dolphin</name>
    <name type="synonym">Steno chinensis</name>
    <dbReference type="NCBI Taxonomy" id="103600"/>
    <lineage>
        <taxon>Eukaryota</taxon>
        <taxon>Metazoa</taxon>
        <taxon>Chordata</taxon>
        <taxon>Craniata</taxon>
        <taxon>Vertebrata</taxon>
        <taxon>Euteleostomi</taxon>
        <taxon>Mammalia</taxon>
        <taxon>Eutheria</taxon>
        <taxon>Laurasiatheria</taxon>
        <taxon>Artiodactyla</taxon>
        <taxon>Whippomorpha</taxon>
        <taxon>Cetacea</taxon>
        <taxon>Odontoceti</taxon>
        <taxon>Delphinidae</taxon>
        <taxon>Sousa</taxon>
    </lineage>
</organism>
<sequence>SLVVQCLRLCTPNAGGPGSIPNQGTRSHLPQLRVSMPQLKILHATTKIPHAT</sequence>
<feature type="non-terminal residue" evidence="1">
    <location>
        <position position="52"/>
    </location>
</feature>
<evidence type="ECO:0000313" key="2">
    <source>
        <dbReference type="Proteomes" id="UP000295264"/>
    </source>
</evidence>
<keyword evidence="2" id="KW-1185">Reference proteome</keyword>
<comment type="caution">
    <text evidence="1">The sequence shown here is derived from an EMBL/GenBank/DDBJ whole genome shotgun (WGS) entry which is preliminary data.</text>
</comment>